<feature type="chain" id="PRO_5040812784" evidence="1">
    <location>
        <begin position="23"/>
        <end position="126"/>
    </location>
</feature>
<dbReference type="Gene3D" id="2.60.120.10">
    <property type="entry name" value="Jelly Rolls"/>
    <property type="match status" value="1"/>
</dbReference>
<feature type="domain" description="Cupin type-2" evidence="2">
    <location>
        <begin position="42"/>
        <end position="113"/>
    </location>
</feature>
<dbReference type="RefSeq" id="WP_263545771.1">
    <property type="nucleotide sequence ID" value="NZ_JAOVZO020000017.1"/>
</dbReference>
<protein>
    <submittedName>
        <fullName evidence="3">Cupin domain-containing protein</fullName>
    </submittedName>
</protein>
<dbReference type="InterPro" id="IPR014710">
    <property type="entry name" value="RmlC-like_jellyroll"/>
</dbReference>
<feature type="signal peptide" evidence="1">
    <location>
        <begin position="1"/>
        <end position="22"/>
    </location>
</feature>
<evidence type="ECO:0000259" key="2">
    <source>
        <dbReference type="Pfam" id="PF07883"/>
    </source>
</evidence>
<reference evidence="3" key="1">
    <citation type="submission" date="2023-02" db="EMBL/GenBank/DDBJ databases">
        <title>Tahibacter soli sp. nov. isolated from soil.</title>
        <authorList>
            <person name="Baek J.H."/>
            <person name="Lee J.K."/>
            <person name="Choi D.G."/>
            <person name="Jeon C.O."/>
        </authorList>
    </citation>
    <scope>NUCLEOTIDE SEQUENCE</scope>
    <source>
        <strain evidence="3">BL</strain>
    </source>
</reference>
<dbReference type="Proteomes" id="UP001139971">
    <property type="component" value="Unassembled WGS sequence"/>
</dbReference>
<gene>
    <name evidence="3" type="ORF">OD750_013565</name>
</gene>
<dbReference type="EMBL" id="JAOVZO020000017">
    <property type="protein sequence ID" value="MDC8013565.1"/>
    <property type="molecule type" value="Genomic_DNA"/>
</dbReference>
<evidence type="ECO:0000313" key="3">
    <source>
        <dbReference type="EMBL" id="MDC8013565.1"/>
    </source>
</evidence>
<dbReference type="PANTHER" id="PTHR38599:SF1">
    <property type="entry name" value="CUPIN DOMAIN PROTEIN (AFU_ORTHOLOGUE AFUA_3G13620)"/>
    <property type="match status" value="1"/>
</dbReference>
<dbReference type="CDD" id="cd02234">
    <property type="entry name" value="cupin_BLR7677-like"/>
    <property type="match status" value="1"/>
</dbReference>
<keyword evidence="1" id="KW-0732">Signal</keyword>
<dbReference type="Pfam" id="PF07883">
    <property type="entry name" value="Cupin_2"/>
    <property type="match status" value="1"/>
</dbReference>
<dbReference type="AlphaFoldDB" id="A0A9X3YLT5"/>
<proteinExistence type="predicted"/>
<comment type="caution">
    <text evidence="3">The sequence shown here is derived from an EMBL/GenBank/DDBJ whole genome shotgun (WGS) entry which is preliminary data.</text>
</comment>
<evidence type="ECO:0000256" key="1">
    <source>
        <dbReference type="SAM" id="SignalP"/>
    </source>
</evidence>
<name>A0A9X3YLT5_9GAMM</name>
<dbReference type="PANTHER" id="PTHR38599">
    <property type="entry name" value="CUPIN DOMAIN PROTEIN (AFU_ORTHOLOGUE AFUA_3G13620)"/>
    <property type="match status" value="1"/>
</dbReference>
<accession>A0A9X3YLT5</accession>
<dbReference type="InterPro" id="IPR013096">
    <property type="entry name" value="Cupin_2"/>
</dbReference>
<organism evidence="3 4">
    <name type="scientific">Tahibacter soli</name>
    <dbReference type="NCBI Taxonomy" id="2983605"/>
    <lineage>
        <taxon>Bacteria</taxon>
        <taxon>Pseudomonadati</taxon>
        <taxon>Pseudomonadota</taxon>
        <taxon>Gammaproteobacteria</taxon>
        <taxon>Lysobacterales</taxon>
        <taxon>Rhodanobacteraceae</taxon>
        <taxon>Tahibacter</taxon>
    </lineage>
</organism>
<evidence type="ECO:0000313" key="4">
    <source>
        <dbReference type="Proteomes" id="UP001139971"/>
    </source>
</evidence>
<dbReference type="InterPro" id="IPR011051">
    <property type="entry name" value="RmlC_Cupin_sf"/>
</dbReference>
<sequence length="126" mass="12995">MFTFAAAVLSFAGLCASGGASVDDVYAGDLPNAPGKRLSVVTVTYPPGAKSAPHRHDAFVFAYVLSGRVRSRVDDGPVREYAAGQSWTETPNALHAVSENASATEPATFLVVFVAEPGAALSAPAR</sequence>
<keyword evidence="4" id="KW-1185">Reference proteome</keyword>
<dbReference type="SUPFAM" id="SSF51182">
    <property type="entry name" value="RmlC-like cupins"/>
    <property type="match status" value="1"/>
</dbReference>